<dbReference type="InterPro" id="IPR011006">
    <property type="entry name" value="CheY-like_superfamily"/>
</dbReference>
<evidence type="ECO:0000256" key="3">
    <source>
        <dbReference type="ARBA" id="ARBA00022553"/>
    </source>
</evidence>
<feature type="domain" description="Response regulatory" evidence="6">
    <location>
        <begin position="72"/>
        <end position="189"/>
    </location>
</feature>
<dbReference type="InterPro" id="IPR036641">
    <property type="entry name" value="HPT_dom_sf"/>
</dbReference>
<dbReference type="GO" id="GO:0000155">
    <property type="term" value="F:phosphorelay sensor kinase activity"/>
    <property type="evidence" value="ECO:0007669"/>
    <property type="project" value="TreeGrafter"/>
</dbReference>
<dbReference type="InterPro" id="IPR001789">
    <property type="entry name" value="Sig_transdc_resp-reg_receiver"/>
</dbReference>
<feature type="modified residue" description="4-aspartylphosphate" evidence="4">
    <location>
        <position position="121"/>
    </location>
</feature>
<dbReference type="PROSITE" id="PS50109">
    <property type="entry name" value="HIS_KIN"/>
    <property type="match status" value="1"/>
</dbReference>
<name>A0A3E4XA51_BACUN</name>
<evidence type="ECO:0000259" key="6">
    <source>
        <dbReference type="PROSITE" id="PS50110"/>
    </source>
</evidence>
<evidence type="ECO:0000313" key="7">
    <source>
        <dbReference type="EMBL" id="RGM51302.1"/>
    </source>
</evidence>
<dbReference type="AlphaFoldDB" id="A0A3E4XA51"/>
<dbReference type="InterPro" id="IPR036890">
    <property type="entry name" value="HATPase_C_sf"/>
</dbReference>
<keyword evidence="3 4" id="KW-0597">Phosphoprotein</keyword>
<dbReference type="EC" id="2.7.13.3" evidence="2"/>
<dbReference type="PRINTS" id="PR00344">
    <property type="entry name" value="BCTRLSENSOR"/>
</dbReference>
<dbReference type="EMBL" id="QSTL01000031">
    <property type="protein sequence ID" value="RGM51302.1"/>
    <property type="molecule type" value="Genomic_DNA"/>
</dbReference>
<dbReference type="Gene3D" id="3.30.565.10">
    <property type="entry name" value="Histidine kinase-like ATPase, C-terminal domain"/>
    <property type="match status" value="1"/>
</dbReference>
<evidence type="ECO:0000256" key="1">
    <source>
        <dbReference type="ARBA" id="ARBA00000085"/>
    </source>
</evidence>
<dbReference type="SUPFAM" id="SSF52172">
    <property type="entry name" value="CheY-like"/>
    <property type="match status" value="1"/>
</dbReference>
<gene>
    <name evidence="7" type="ORF">DXC07_19400</name>
</gene>
<dbReference type="InterPro" id="IPR005467">
    <property type="entry name" value="His_kinase_dom"/>
</dbReference>
<dbReference type="Pfam" id="PF02518">
    <property type="entry name" value="HATPase_c"/>
    <property type="match status" value="1"/>
</dbReference>
<dbReference type="PANTHER" id="PTHR43547">
    <property type="entry name" value="TWO-COMPONENT HISTIDINE KINASE"/>
    <property type="match status" value="1"/>
</dbReference>
<dbReference type="PROSITE" id="PS50110">
    <property type="entry name" value="RESPONSE_REGULATORY"/>
    <property type="match status" value="1"/>
</dbReference>
<dbReference type="Pfam" id="PF00072">
    <property type="entry name" value="Response_reg"/>
    <property type="match status" value="1"/>
</dbReference>
<dbReference type="SUPFAM" id="SSF47226">
    <property type="entry name" value="Histidine-containing phosphotransfer domain, HPT domain"/>
    <property type="match status" value="1"/>
</dbReference>
<feature type="domain" description="Histidine kinase" evidence="5">
    <location>
        <begin position="1"/>
        <end position="51"/>
    </location>
</feature>
<sequence length="286" mass="31662">FERLSNAAAKDGFGLGLSIVQRIVAMLGGTIRLESEKGKGSRFTVEIPMQTAEELPEQTIQAQMRHNHICHDVIAIDNDEVLLLMLKEMYAHEGMHCDTCTNVSVLMELIRKKEYSLLLTDLNMPEISGFELLELLRSSNVGNSKSIPIVVTTASGSCSKEELIGRGFAGCLFKPFSISELMEITDKCALSSILDEKPDFSTLLSYGNESVMLDKLIAETEKEMQAVKDAEQRKDLQELDTLTHHLRSSWQILRADQPLRELYAQLHGSATPDDEAICKAVTGCAG</sequence>
<dbReference type="PANTHER" id="PTHR43547:SF2">
    <property type="entry name" value="HYBRID SIGNAL TRANSDUCTION HISTIDINE KINASE C"/>
    <property type="match status" value="1"/>
</dbReference>
<protein>
    <recommendedName>
        <fullName evidence="2">histidine kinase</fullName>
        <ecNumber evidence="2">2.7.13.3</ecNumber>
    </recommendedName>
</protein>
<dbReference type="InterPro" id="IPR003594">
    <property type="entry name" value="HATPase_dom"/>
</dbReference>
<dbReference type="InterPro" id="IPR004358">
    <property type="entry name" value="Sig_transdc_His_kin-like_C"/>
</dbReference>
<reference evidence="7 8" key="1">
    <citation type="submission" date="2018-08" db="EMBL/GenBank/DDBJ databases">
        <title>A genome reference for cultivated species of the human gut microbiota.</title>
        <authorList>
            <person name="Zou Y."/>
            <person name="Xue W."/>
            <person name="Luo G."/>
        </authorList>
    </citation>
    <scope>NUCLEOTIDE SEQUENCE [LARGE SCALE GENOMIC DNA]</scope>
    <source>
        <strain evidence="7 8">OM07-9</strain>
    </source>
</reference>
<evidence type="ECO:0000256" key="2">
    <source>
        <dbReference type="ARBA" id="ARBA00012438"/>
    </source>
</evidence>
<feature type="non-terminal residue" evidence="7">
    <location>
        <position position="1"/>
    </location>
</feature>
<dbReference type="SUPFAM" id="SSF55874">
    <property type="entry name" value="ATPase domain of HSP90 chaperone/DNA topoisomerase II/histidine kinase"/>
    <property type="match status" value="1"/>
</dbReference>
<dbReference type="Gene3D" id="3.40.50.2300">
    <property type="match status" value="1"/>
</dbReference>
<dbReference type="SMART" id="SM00448">
    <property type="entry name" value="REC"/>
    <property type="match status" value="1"/>
</dbReference>
<accession>A0A3E4XA51</accession>
<evidence type="ECO:0000313" key="8">
    <source>
        <dbReference type="Proteomes" id="UP000261295"/>
    </source>
</evidence>
<evidence type="ECO:0000259" key="5">
    <source>
        <dbReference type="PROSITE" id="PS50109"/>
    </source>
</evidence>
<organism evidence="7 8">
    <name type="scientific">Bacteroides uniformis</name>
    <dbReference type="NCBI Taxonomy" id="820"/>
    <lineage>
        <taxon>Bacteria</taxon>
        <taxon>Pseudomonadati</taxon>
        <taxon>Bacteroidota</taxon>
        <taxon>Bacteroidia</taxon>
        <taxon>Bacteroidales</taxon>
        <taxon>Bacteroidaceae</taxon>
        <taxon>Bacteroides</taxon>
    </lineage>
</organism>
<comment type="catalytic activity">
    <reaction evidence="1">
        <text>ATP + protein L-histidine = ADP + protein N-phospho-L-histidine.</text>
        <dbReference type="EC" id="2.7.13.3"/>
    </reaction>
</comment>
<proteinExistence type="predicted"/>
<evidence type="ECO:0000256" key="4">
    <source>
        <dbReference type="PROSITE-ProRule" id="PRU00169"/>
    </source>
</evidence>
<comment type="caution">
    <text evidence="7">The sequence shown here is derived from an EMBL/GenBank/DDBJ whole genome shotgun (WGS) entry which is preliminary data.</text>
</comment>
<dbReference type="Proteomes" id="UP000261295">
    <property type="component" value="Unassembled WGS sequence"/>
</dbReference>